<dbReference type="Pfam" id="PF00163">
    <property type="entry name" value="Ribosomal_S4"/>
    <property type="match status" value="1"/>
</dbReference>
<gene>
    <name evidence="7" type="primary">rpsD</name>
    <name evidence="10" type="ORF">A2663_01645</name>
</gene>
<dbReference type="HAMAP" id="MF_01306_B">
    <property type="entry name" value="Ribosomal_uS4_B"/>
    <property type="match status" value="1"/>
</dbReference>
<dbReference type="InterPro" id="IPR001912">
    <property type="entry name" value="Ribosomal_uS4_N"/>
</dbReference>
<dbReference type="FunFam" id="3.10.290.10:FF:000001">
    <property type="entry name" value="30S ribosomal protein S4"/>
    <property type="match status" value="1"/>
</dbReference>
<dbReference type="EMBL" id="MHIF01000013">
    <property type="protein sequence ID" value="OGY48413.1"/>
    <property type="molecule type" value="Genomic_DNA"/>
</dbReference>
<name>A0A1G1Y7V0_9BACT</name>
<evidence type="ECO:0000259" key="9">
    <source>
        <dbReference type="SMART" id="SM01390"/>
    </source>
</evidence>
<dbReference type="PANTHER" id="PTHR11831">
    <property type="entry name" value="30S 40S RIBOSOMAL PROTEIN"/>
    <property type="match status" value="1"/>
</dbReference>
<dbReference type="Gene3D" id="3.10.290.10">
    <property type="entry name" value="RNA-binding S4 domain"/>
    <property type="match status" value="1"/>
</dbReference>
<dbReference type="GO" id="GO:0019843">
    <property type="term" value="F:rRNA binding"/>
    <property type="evidence" value="ECO:0007669"/>
    <property type="project" value="UniProtKB-UniRule"/>
</dbReference>
<dbReference type="Proteomes" id="UP000178432">
    <property type="component" value="Unassembled WGS sequence"/>
</dbReference>
<comment type="subunit">
    <text evidence="7">Part of the 30S ribosomal subunit. Contacts protein S5. The interaction surface between S4 and S5 is involved in control of translational fidelity.</text>
</comment>
<dbReference type="SUPFAM" id="SSF55174">
    <property type="entry name" value="Alpha-L RNA-binding motif"/>
    <property type="match status" value="1"/>
</dbReference>
<protein>
    <recommendedName>
        <fullName evidence="6 7">Small ribosomal subunit protein uS4</fullName>
    </recommendedName>
</protein>
<evidence type="ECO:0000259" key="8">
    <source>
        <dbReference type="SMART" id="SM00363"/>
    </source>
</evidence>
<dbReference type="GO" id="GO:0015935">
    <property type="term" value="C:small ribosomal subunit"/>
    <property type="evidence" value="ECO:0007669"/>
    <property type="project" value="InterPro"/>
</dbReference>
<evidence type="ECO:0000313" key="10">
    <source>
        <dbReference type="EMBL" id="OGY48413.1"/>
    </source>
</evidence>
<evidence type="ECO:0000256" key="3">
    <source>
        <dbReference type="ARBA" id="ARBA00022884"/>
    </source>
</evidence>
<sequence length="209" mass="24448">MSKNLSPKCKQCRREGAKLFLKGDRCFSAKCAIIKKNYPPGMHGAKRQSRPTEFGLQLREKQKAKKVYGILERQFRNYFDKARRQKGDTGEIMRQLLELRFDNAVFKSGLSQSRRQARQLINHGQFLVNRKKVNIASYQLKPKDEISIKPQKAGHKIFTDLEKKLEKKQMPGWLKFDLKNQTIKILNRPAGGEMEQTYNPRLIVEFYSK</sequence>
<dbReference type="SMART" id="SM01390">
    <property type="entry name" value="Ribosomal_S4"/>
    <property type="match status" value="1"/>
</dbReference>
<dbReference type="CDD" id="cd00165">
    <property type="entry name" value="S4"/>
    <property type="match status" value="1"/>
</dbReference>
<dbReference type="PANTHER" id="PTHR11831:SF4">
    <property type="entry name" value="SMALL RIBOSOMAL SUBUNIT PROTEIN US4M"/>
    <property type="match status" value="1"/>
</dbReference>
<reference evidence="10 11" key="1">
    <citation type="journal article" date="2016" name="Nat. Commun.">
        <title>Thousands of microbial genomes shed light on interconnected biogeochemical processes in an aquifer system.</title>
        <authorList>
            <person name="Anantharaman K."/>
            <person name="Brown C.T."/>
            <person name="Hug L.A."/>
            <person name="Sharon I."/>
            <person name="Castelle C.J."/>
            <person name="Probst A.J."/>
            <person name="Thomas B.C."/>
            <person name="Singh A."/>
            <person name="Wilkins M.J."/>
            <person name="Karaoz U."/>
            <person name="Brodie E.L."/>
            <person name="Williams K.H."/>
            <person name="Hubbard S.S."/>
            <person name="Banfield J.F."/>
        </authorList>
    </citation>
    <scope>NUCLEOTIDE SEQUENCE [LARGE SCALE GENOMIC DNA]</scope>
</reference>
<dbReference type="SMART" id="SM00363">
    <property type="entry name" value="S4"/>
    <property type="match status" value="1"/>
</dbReference>
<dbReference type="InterPro" id="IPR005709">
    <property type="entry name" value="Ribosomal_uS4_bac-type"/>
</dbReference>
<keyword evidence="4 7" id="KW-0689">Ribosomal protein</keyword>
<dbReference type="GO" id="GO:0003735">
    <property type="term" value="F:structural constituent of ribosome"/>
    <property type="evidence" value="ECO:0007669"/>
    <property type="project" value="InterPro"/>
</dbReference>
<keyword evidence="5 7" id="KW-0687">Ribonucleoprotein</keyword>
<dbReference type="Pfam" id="PF01479">
    <property type="entry name" value="S4"/>
    <property type="match status" value="1"/>
</dbReference>
<dbReference type="PROSITE" id="PS50889">
    <property type="entry name" value="S4"/>
    <property type="match status" value="1"/>
</dbReference>
<organism evidence="10 11">
    <name type="scientific">Candidatus Buchananbacteria bacterium RIFCSPHIGHO2_01_FULL_46_12</name>
    <dbReference type="NCBI Taxonomy" id="1797536"/>
    <lineage>
        <taxon>Bacteria</taxon>
        <taxon>Candidatus Buchananiibacteriota</taxon>
    </lineage>
</organism>
<dbReference type="GO" id="GO:0006412">
    <property type="term" value="P:translation"/>
    <property type="evidence" value="ECO:0007669"/>
    <property type="project" value="UniProtKB-UniRule"/>
</dbReference>
<evidence type="ECO:0000256" key="6">
    <source>
        <dbReference type="ARBA" id="ARBA00035254"/>
    </source>
</evidence>
<evidence type="ECO:0000256" key="4">
    <source>
        <dbReference type="ARBA" id="ARBA00022980"/>
    </source>
</evidence>
<evidence type="ECO:0000256" key="7">
    <source>
        <dbReference type="HAMAP-Rule" id="MF_01306"/>
    </source>
</evidence>
<feature type="domain" description="Small ribosomal subunit protein uS4 N-terminal" evidence="9">
    <location>
        <begin position="3"/>
        <end position="98"/>
    </location>
</feature>
<evidence type="ECO:0000256" key="5">
    <source>
        <dbReference type="ARBA" id="ARBA00023274"/>
    </source>
</evidence>
<dbReference type="InterPro" id="IPR002942">
    <property type="entry name" value="S4_RNA-bd"/>
</dbReference>
<proteinExistence type="inferred from homology"/>
<dbReference type="GO" id="GO:0042274">
    <property type="term" value="P:ribosomal small subunit biogenesis"/>
    <property type="evidence" value="ECO:0007669"/>
    <property type="project" value="TreeGrafter"/>
</dbReference>
<dbReference type="AlphaFoldDB" id="A0A1G1Y7V0"/>
<keyword evidence="2 7" id="KW-0699">rRNA-binding</keyword>
<evidence type="ECO:0000256" key="1">
    <source>
        <dbReference type="ARBA" id="ARBA00007465"/>
    </source>
</evidence>
<comment type="similarity">
    <text evidence="1 7">Belongs to the universal ribosomal protein uS4 family.</text>
</comment>
<accession>A0A1G1Y7V0</accession>
<dbReference type="FunFam" id="1.10.1050.10:FF:000001">
    <property type="entry name" value="30S ribosomal protein S4"/>
    <property type="match status" value="1"/>
</dbReference>
<dbReference type="Gene3D" id="1.10.1050.10">
    <property type="entry name" value="Ribosomal Protein S4 Delta 41, Chain A, domain 1"/>
    <property type="match status" value="1"/>
</dbReference>
<feature type="domain" description="RNA-binding S4" evidence="8">
    <location>
        <begin position="99"/>
        <end position="155"/>
    </location>
</feature>
<comment type="function">
    <text evidence="7">With S5 and S12 plays an important role in translational accuracy.</text>
</comment>
<comment type="caution">
    <text evidence="10">The sequence shown here is derived from an EMBL/GenBank/DDBJ whole genome shotgun (WGS) entry which is preliminary data.</text>
</comment>
<keyword evidence="3 7" id="KW-0694">RNA-binding</keyword>
<dbReference type="NCBIfam" id="NF003717">
    <property type="entry name" value="PRK05327.1"/>
    <property type="match status" value="1"/>
</dbReference>
<evidence type="ECO:0000256" key="2">
    <source>
        <dbReference type="ARBA" id="ARBA00022730"/>
    </source>
</evidence>
<evidence type="ECO:0000313" key="11">
    <source>
        <dbReference type="Proteomes" id="UP000178432"/>
    </source>
</evidence>
<dbReference type="NCBIfam" id="TIGR01017">
    <property type="entry name" value="rpsD_bact"/>
    <property type="match status" value="1"/>
</dbReference>
<dbReference type="InterPro" id="IPR036986">
    <property type="entry name" value="S4_RNA-bd_sf"/>
</dbReference>
<dbReference type="InterPro" id="IPR022801">
    <property type="entry name" value="Ribosomal_uS4"/>
</dbReference>
<comment type="function">
    <text evidence="7">One of the primary rRNA binding proteins, it binds directly to 16S rRNA where it nucleates assembly of the body of the 30S subunit.</text>
</comment>